<keyword evidence="4 8" id="KW-0223">Dioxygenase</keyword>
<feature type="domain" description="TauD/TfdA-like" evidence="7">
    <location>
        <begin position="33"/>
        <end position="252"/>
    </location>
</feature>
<evidence type="ECO:0000256" key="2">
    <source>
        <dbReference type="ARBA" id="ARBA00005896"/>
    </source>
</evidence>
<dbReference type="Proteomes" id="UP001180531">
    <property type="component" value="Unassembled WGS sequence"/>
</dbReference>
<evidence type="ECO:0000256" key="5">
    <source>
        <dbReference type="ARBA" id="ARBA00023002"/>
    </source>
</evidence>
<dbReference type="PANTHER" id="PTHR43779:SF2">
    <property type="entry name" value="ALPHA-KETOGLUTARATE-DEPENDENT XANTHINE DIOXYGENASE XAN1"/>
    <property type="match status" value="1"/>
</dbReference>
<dbReference type="Pfam" id="PF02668">
    <property type="entry name" value="TauD"/>
    <property type="match status" value="1"/>
</dbReference>
<dbReference type="RefSeq" id="WP_311607875.1">
    <property type="nucleotide sequence ID" value="NZ_JAVRFI010000002.1"/>
</dbReference>
<name>A0ABU2SIH4_9ACTN</name>
<evidence type="ECO:0000256" key="1">
    <source>
        <dbReference type="ARBA" id="ARBA00001954"/>
    </source>
</evidence>
<reference evidence="8" key="1">
    <citation type="submission" date="2024-05" db="EMBL/GenBank/DDBJ databases">
        <title>30 novel species of actinomycetes from the DSMZ collection.</title>
        <authorList>
            <person name="Nouioui I."/>
        </authorList>
    </citation>
    <scope>NUCLEOTIDE SEQUENCE</scope>
    <source>
        <strain evidence="8">DSM 40473</strain>
    </source>
</reference>
<organism evidence="8 9">
    <name type="scientific">Streptomyces hesseae</name>
    <dbReference type="NCBI Taxonomy" id="3075519"/>
    <lineage>
        <taxon>Bacteria</taxon>
        <taxon>Bacillati</taxon>
        <taxon>Actinomycetota</taxon>
        <taxon>Actinomycetes</taxon>
        <taxon>Kitasatosporales</taxon>
        <taxon>Streptomycetaceae</taxon>
        <taxon>Streptomyces</taxon>
    </lineage>
</organism>
<comment type="caution">
    <text evidence="8">The sequence shown here is derived from an EMBL/GenBank/DDBJ whole genome shotgun (WGS) entry which is preliminary data.</text>
</comment>
<keyword evidence="9" id="KW-1185">Reference proteome</keyword>
<gene>
    <name evidence="8" type="ORF">RM609_03675</name>
</gene>
<dbReference type="InterPro" id="IPR003819">
    <property type="entry name" value="TauD/TfdA-like"/>
</dbReference>
<evidence type="ECO:0000256" key="3">
    <source>
        <dbReference type="ARBA" id="ARBA00022723"/>
    </source>
</evidence>
<proteinExistence type="inferred from homology"/>
<dbReference type="EC" id="1.14.11.-" evidence="8"/>
<dbReference type="Gene3D" id="3.60.130.10">
    <property type="entry name" value="Clavaminate synthase-like"/>
    <property type="match status" value="1"/>
</dbReference>
<evidence type="ECO:0000259" key="7">
    <source>
        <dbReference type="Pfam" id="PF02668"/>
    </source>
</evidence>
<keyword evidence="5 8" id="KW-0560">Oxidoreductase</keyword>
<keyword evidence="3" id="KW-0479">Metal-binding</keyword>
<dbReference type="PANTHER" id="PTHR43779">
    <property type="entry name" value="DIOXYGENASE RV0097-RELATED"/>
    <property type="match status" value="1"/>
</dbReference>
<comment type="similarity">
    <text evidence="2">Belongs to the TfdA dioxygenase family.</text>
</comment>
<dbReference type="InterPro" id="IPR042098">
    <property type="entry name" value="TauD-like_sf"/>
</dbReference>
<dbReference type="GO" id="GO:0051213">
    <property type="term" value="F:dioxygenase activity"/>
    <property type="evidence" value="ECO:0007669"/>
    <property type="project" value="UniProtKB-KW"/>
</dbReference>
<comment type="cofactor">
    <cofactor evidence="1">
        <name>Fe(2+)</name>
        <dbReference type="ChEBI" id="CHEBI:29033"/>
    </cofactor>
</comment>
<sequence>MNTAPTLHPDGVRVVGLAPFGVLLRPGSLGRDLRELPVDTLRRLVRRHRLVVLRGFAGCVGDGELAEWASAWGRAGEVLDTDEKGRVPLHWDGMFDPCAPEFQILDCVSASEGGRAGRTLYCDTVRLLADAGPGPAGPWRAVTVTYRVPRGPRAVRPLVVPHPRHGAPTLRYHEPPREDDRDLLDWPSHQFDGIDATAVPGLLDGLRTALYDPRYLYAHAWRTGDVVVADNHALLHGREAPADGTHRRLRQVRVLGEPLLTTQGDHHDR</sequence>
<protein>
    <submittedName>
        <fullName evidence="8">TauD/TfdA family dioxygenase</fullName>
        <ecNumber evidence="8">1.14.11.-</ecNumber>
    </submittedName>
</protein>
<evidence type="ECO:0000256" key="6">
    <source>
        <dbReference type="ARBA" id="ARBA00023004"/>
    </source>
</evidence>
<accession>A0ABU2SIH4</accession>
<evidence type="ECO:0000313" key="9">
    <source>
        <dbReference type="Proteomes" id="UP001180531"/>
    </source>
</evidence>
<evidence type="ECO:0000256" key="4">
    <source>
        <dbReference type="ARBA" id="ARBA00022964"/>
    </source>
</evidence>
<dbReference type="InterPro" id="IPR051178">
    <property type="entry name" value="TfdA_dioxygenase"/>
</dbReference>
<dbReference type="SUPFAM" id="SSF51197">
    <property type="entry name" value="Clavaminate synthase-like"/>
    <property type="match status" value="1"/>
</dbReference>
<evidence type="ECO:0000313" key="8">
    <source>
        <dbReference type="EMBL" id="MDT0448204.1"/>
    </source>
</evidence>
<dbReference type="EMBL" id="JAVRFI010000002">
    <property type="protein sequence ID" value="MDT0448204.1"/>
    <property type="molecule type" value="Genomic_DNA"/>
</dbReference>
<keyword evidence="6" id="KW-0408">Iron</keyword>